<proteinExistence type="predicted"/>
<dbReference type="RefSeq" id="WP_343813290.1">
    <property type="nucleotide sequence ID" value="NZ_BAAADS010000016.1"/>
</dbReference>
<comment type="caution">
    <text evidence="2">The sequence shown here is derived from an EMBL/GenBank/DDBJ whole genome shotgun (WGS) entry which is preliminary data.</text>
</comment>
<organism evidence="2 3">
    <name type="scientific">Virgibacillus siamensis</name>
    <dbReference type="NCBI Taxonomy" id="480071"/>
    <lineage>
        <taxon>Bacteria</taxon>
        <taxon>Bacillati</taxon>
        <taxon>Bacillota</taxon>
        <taxon>Bacilli</taxon>
        <taxon>Bacillales</taxon>
        <taxon>Bacillaceae</taxon>
        <taxon>Virgibacillus</taxon>
    </lineage>
</organism>
<protein>
    <submittedName>
        <fullName evidence="2">YwdI family protein</fullName>
    </submittedName>
</protein>
<dbReference type="Pfam" id="PF17261">
    <property type="entry name" value="DUF5327"/>
    <property type="match status" value="1"/>
</dbReference>
<keyword evidence="3" id="KW-1185">Reference proteome</keyword>
<accession>A0ABP3REF1</accession>
<evidence type="ECO:0000313" key="3">
    <source>
        <dbReference type="Proteomes" id="UP001500866"/>
    </source>
</evidence>
<evidence type="ECO:0000256" key="1">
    <source>
        <dbReference type="SAM" id="MobiDB-lite"/>
    </source>
</evidence>
<evidence type="ECO:0000313" key="2">
    <source>
        <dbReference type="EMBL" id="GAA0605665.1"/>
    </source>
</evidence>
<dbReference type="Proteomes" id="UP001500866">
    <property type="component" value="Unassembled WGS sequence"/>
</dbReference>
<dbReference type="EMBL" id="BAAADS010000016">
    <property type="protein sequence ID" value="GAA0605665.1"/>
    <property type="molecule type" value="Genomic_DNA"/>
</dbReference>
<feature type="region of interest" description="Disordered" evidence="1">
    <location>
        <begin position="64"/>
        <end position="92"/>
    </location>
</feature>
<name>A0ABP3REF1_9BACI</name>
<sequence>MAVANETIIKKMINELNKARDAEDHVMKNHIANVQLLCDLLLEGDNTQADKTNITKEEMKAMIGENSNSKVEPVQHSTIKHDDANGDSLFDF</sequence>
<reference evidence="3" key="1">
    <citation type="journal article" date="2019" name="Int. J. Syst. Evol. Microbiol.">
        <title>The Global Catalogue of Microorganisms (GCM) 10K type strain sequencing project: providing services to taxonomists for standard genome sequencing and annotation.</title>
        <authorList>
            <consortium name="The Broad Institute Genomics Platform"/>
            <consortium name="The Broad Institute Genome Sequencing Center for Infectious Disease"/>
            <person name="Wu L."/>
            <person name="Ma J."/>
        </authorList>
    </citation>
    <scope>NUCLEOTIDE SEQUENCE [LARGE SCALE GENOMIC DNA]</scope>
    <source>
        <strain evidence="3">JCM 15395</strain>
    </source>
</reference>
<dbReference type="InterPro" id="IPR035218">
    <property type="entry name" value="DUF5327"/>
</dbReference>
<gene>
    <name evidence="2" type="ORF">GCM10009001_23670</name>
</gene>